<evidence type="ECO:0000313" key="19">
    <source>
        <dbReference type="TAIR" id="AT4G15360"/>
    </source>
</evidence>
<protein>
    <submittedName>
        <fullName evidence="17">Cytochrome P450 like protein</fullName>
    </submittedName>
    <submittedName>
        <fullName evidence="16">Cytochrome P450, family 705, subfamily A, polypeptide 3</fullName>
    </submittedName>
</protein>
<dbReference type="Proteomes" id="UP000006548">
    <property type="component" value="Chromosome 4"/>
</dbReference>
<keyword evidence="4 12" id="KW-0349">Heme</keyword>
<dbReference type="PaxDb" id="3702-AT4G15360.1"/>
<dbReference type="AlphaFoldDB" id="O23389"/>
<proteinExistence type="evidence at protein level"/>
<sequence length="527" mass="60299">MIAIIVEFQNFFIFILLCLFSLLCHSLFFKKPKDSRSFVLPSSPPSLPIIGHLHLLLSVLTHKSLQKLSSKYGPLLLIRIFYVPIILVSSSSMAYEIFKAHDVNVSSRGIIALDESLMFGASGILNAPYGDYWKFMKKLMATKLLRPQVLERSRGVRVEELHRFYRSILDKATKNESVEIGKEAMKLMNNTLCKLIMGRSFSEDNGESNRVRGLVDETYALSEKIFLAAILRRPLAKLRISLFKKEIMGVSNKFDELLERILQERKENLEEKNNEGMDMMDVLLEAYGDENAEYKITWKHIKAFFVEFFIGGTDTSVQTTQWAMAEMINNANVLERLREEIVSVVGETRLIQETDLPNLPYLQAVVKEVLRLHPPSPVLIRKFQEKCEVKGFYIPEKTTLIVNVYAIMRDSDSWEDPEKFKPERFLTSSRSGEEDEKELKFLPFGSGRRGCPGANLGSIFVGTAIGVMVQCFDWKIKEDKVNMEETFEGMTLKMVHPLTCTPFFEPNLYLLLLISKFPCLILSFGAC</sequence>
<reference key="2">
    <citation type="journal article" date="1998" name="Nature">
        <title>Analysis of 1.9 Mb of contiguous sequence from chromosome 4 of Arabidopsis thaliana.</title>
        <authorList>
            <person name="Bevan M."/>
            <person name="Bancroft I."/>
            <person name="Bent E."/>
            <person name="Love K."/>
            <person name="Goodman H.M."/>
            <person name="Dean C."/>
            <person name="Bergkamp R."/>
            <person name="Dirkse W."/>
            <person name="van Staveren M."/>
            <person name="Stiekema W."/>
            <person name="Drost L."/>
            <person name="Ridley P."/>
            <person name="Hudson S.-A."/>
            <person name="Patel K."/>
            <person name="Murphy G."/>
            <person name="Piffanelli P."/>
            <person name="Wedler H."/>
            <person name="Wedler E."/>
            <person name="Wambutt R."/>
            <person name="Weitzenegger T."/>
            <person name="Pohl T."/>
            <person name="Terryn N."/>
            <person name="Gielen J."/>
            <person name="Villarroel R."/>
            <person name="De Clercq R."/>
            <person name="van Montagu M."/>
            <person name="Lecharny A."/>
            <person name="Aubourg S."/>
            <person name="Gy I."/>
            <person name="Kreis M."/>
            <person name="Lao N."/>
            <person name="Kavanagh T."/>
            <person name="Hempel S."/>
            <person name="Kotter P."/>
            <person name="Entian K.-D."/>
            <person name="Rieger M."/>
            <person name="Schaefer M."/>
            <person name="Funk B."/>
            <person name="Mueller-Auer S."/>
            <person name="Silvey M."/>
            <person name="James R."/>
            <person name="Monfort A."/>
            <person name="Pons A."/>
            <person name="Puigdomenech P."/>
            <person name="Douka A."/>
            <person name="Voukelatou E."/>
            <person name="Milioni D."/>
            <person name="Hatzopoulos P."/>
            <person name="Piravandi E."/>
            <person name="Obermaier B."/>
            <person name="Hilbert H."/>
            <person name="Duesterhoeft A."/>
            <person name="Moores T."/>
            <person name="Jones J.D.G."/>
            <person name="Eneva T."/>
            <person name="Palme K."/>
            <person name="Benes V."/>
            <person name="Rechmann S."/>
            <person name="Ansorge W."/>
            <person name="Cooke R."/>
            <person name="Berger C."/>
            <person name="Delseny M."/>
            <person name="Voet M."/>
            <person name="Volckaert G."/>
            <person name="Mewes H.-W."/>
            <person name="Klosterman S."/>
            <person name="Schueller C."/>
            <person name="Chalwatzis N."/>
        </authorList>
    </citation>
    <scope>NUCLEOTIDE SEQUENCE [LARGE SCALE GENOMIC DNA]</scope>
    <source>
        <strain>cv. Columbia</strain>
    </source>
</reference>
<name>O23389_ARATH</name>
<reference evidence="17" key="4">
    <citation type="submission" date="1999-06" db="EMBL/GenBank/DDBJ databases">
        <authorList>
            <person name="EU Arabidopsis sequencing project"/>
        </authorList>
    </citation>
    <scope>NUCLEOTIDE SEQUENCE</scope>
</reference>
<dbReference type="Araport" id="AT4G15360"/>
<keyword evidence="7 14" id="KW-1133">Transmembrane helix</keyword>
<dbReference type="GO" id="GO:0020037">
    <property type="term" value="F:heme binding"/>
    <property type="evidence" value="ECO:0007669"/>
    <property type="project" value="InterPro"/>
</dbReference>
<dbReference type="ExpressionAtlas" id="O23389">
    <property type="expression patterns" value="baseline and differential"/>
</dbReference>
<dbReference type="eggNOG" id="KOG0156">
    <property type="taxonomic scope" value="Eukaryota"/>
</dbReference>
<evidence type="ECO:0000256" key="10">
    <source>
        <dbReference type="ARBA" id="ARBA00023033"/>
    </source>
</evidence>
<evidence type="ECO:0000256" key="11">
    <source>
        <dbReference type="ARBA" id="ARBA00023136"/>
    </source>
</evidence>
<comment type="similarity">
    <text evidence="3 13">Belongs to the cytochrome P450 family.</text>
</comment>
<evidence type="ECO:0000256" key="12">
    <source>
        <dbReference type="PIRSR" id="PIRSR602401-1"/>
    </source>
</evidence>
<reference evidence="16 18" key="3">
    <citation type="journal article" date="1999" name="Nature">
        <title>Sequence and analysis of chromosome 4 of the plant Arabidopsis thaliana.</title>
        <authorList>
            <consortium name="EU"/>
            <consortium name="CSHL and WU Arabidopsis Sequencing Project"/>
            <person name="Mayer K."/>
            <person name="Schuller C."/>
            <person name="Wambutt R."/>
            <person name="Murphy G."/>
            <person name="Volckaert G."/>
            <person name="Pohl T."/>
            <person name="Dusterhoft A."/>
            <person name="Stiekema W."/>
            <person name="Entian K.D."/>
            <person name="Terryn N."/>
            <person name="Harris B."/>
            <person name="Ansorge W."/>
            <person name="Brandt P."/>
            <person name="Grivell L."/>
            <person name="Rieger M."/>
            <person name="Weichselgartner M."/>
            <person name="de Simone V."/>
            <person name="Obermaier B."/>
            <person name="Mache R."/>
            <person name="Muller M."/>
            <person name="Kreis M."/>
            <person name="Delseny M."/>
            <person name="Puigdomenech P."/>
            <person name="Watson M."/>
            <person name="Schmidtheini T."/>
            <person name="Reichert B."/>
            <person name="Portatelle D."/>
            <person name="Perez-Alonso M."/>
            <person name="Boutry M."/>
            <person name="Bancroft I."/>
            <person name="Vos P."/>
            <person name="Hoheisel J."/>
            <person name="Zimmermann W."/>
            <person name="Wedler H."/>
            <person name="Ridley P."/>
            <person name="Langham S.A."/>
            <person name="McCullagh B."/>
            <person name="Bilham L."/>
            <person name="Robben J."/>
            <person name="Van der Schueren J."/>
            <person name="Grymonprez B."/>
            <person name="Chuang Y.J."/>
            <person name="Vandenbussche F."/>
            <person name="Braeken M."/>
            <person name="Weltjens I."/>
            <person name="Voet M."/>
            <person name="Bastiaens I."/>
            <person name="Aert R."/>
            <person name="Defoor E."/>
            <person name="Weitzenegger T."/>
            <person name="Bothe G."/>
            <person name="Ramsperger U."/>
            <person name="Hilbert H."/>
            <person name="Braun M."/>
            <person name="Holzer E."/>
            <person name="Brandt A."/>
            <person name="Peters S."/>
            <person name="van Staveren M."/>
            <person name="Dirske W."/>
            <person name="Mooijman P."/>
            <person name="Klein Lankhorst R."/>
            <person name="Rose M."/>
            <person name="Hauf J."/>
            <person name="Kotter P."/>
            <person name="Berneiser S."/>
            <person name="Hempel S."/>
            <person name="Feldpausch M."/>
            <person name="Lamberth S."/>
            <person name="Van den Daele H."/>
            <person name="De Keyser A."/>
            <person name="Buysshaert C."/>
            <person name="Gielen J."/>
            <person name="Villarroel R."/>
            <person name="De Clercq R."/>
            <person name="Van Montagu M."/>
            <person name="Rogers J."/>
            <person name="Cronin A."/>
            <person name="Quail M."/>
            <person name="Bray-Allen S."/>
            <person name="Clark L."/>
            <person name="Doggett J."/>
            <person name="Hall S."/>
            <person name="Kay M."/>
            <person name="Lennard N."/>
            <person name="McLay K."/>
            <person name="Mayes R."/>
            <person name="Pettett A."/>
            <person name="Rajandream M.A."/>
            <person name="Lyne M."/>
            <person name="Benes V."/>
            <person name="Rechmann S."/>
            <person name="Borkova D."/>
            <person name="Blocker H."/>
            <person name="Scharfe M."/>
            <person name="Grimm M."/>
            <person name="Lohnert T.H."/>
            <person name="Dose S."/>
            <person name="de Haan M."/>
            <person name="Maarse A."/>
            <person name="Schafer M."/>
            <person name="Muller-Auer S."/>
            <person name="Gabel C."/>
            <person name="Fuchs M."/>
            <person name="Fartmann B."/>
            <person name="Granderath K."/>
            <person name="Dauner D."/>
            <person name="Herzl A."/>
            <person name="Neumann S."/>
            <person name="Argiriou A."/>
            <person name="Vitale D."/>
            <person name="Liguori R."/>
            <person name="Piravandi E."/>
            <person name="Massenet O."/>
            <person name="Quigley F."/>
            <person name="Clabauld G."/>
            <person name="Mundlein A."/>
            <person name="Felber R."/>
            <person name="Schnabl S."/>
            <person name="Hiller R."/>
            <person name="Schmidt W."/>
            <person name="Lecharny A."/>
            <person name="Aubourg S."/>
            <person name="Chefdor F."/>
            <person name="Cooke R."/>
            <person name="Berger C."/>
            <person name="Montfort A."/>
            <person name="Casacuberta E."/>
            <person name="Gibbons T."/>
            <person name="Weber N."/>
            <person name="Vandenbol M."/>
            <person name="Bargues M."/>
            <person name="Terol J."/>
            <person name="Torres A."/>
            <person name="Perez-Perez A."/>
            <person name="Purnelle B."/>
            <person name="Bent E."/>
            <person name="Johnson S."/>
            <person name="Tacon D."/>
            <person name="Jesse T."/>
            <person name="Heijnen L."/>
            <person name="Schwarz S."/>
            <person name="Scholler P."/>
            <person name="Heber S."/>
            <person name="Francs P."/>
            <person name="Bielke C."/>
            <person name="Frishman D."/>
            <person name="Haase D."/>
            <person name="Lemcke K."/>
            <person name="Mewes H.W."/>
            <person name="Stocker S."/>
            <person name="Zaccaria P."/>
            <person name="Bevan M."/>
            <person name="Wilson R.K."/>
            <person name="de la Bastide M."/>
            <person name="Habermann K."/>
            <person name="Parnell L."/>
            <person name="Dedhia N."/>
            <person name="Gnoj L."/>
            <person name="Schutz K."/>
            <person name="Huang E."/>
            <person name="Spiegel L."/>
            <person name="Sehkon M."/>
            <person name="Murray J."/>
            <person name="Sheet P."/>
            <person name="Cordes M."/>
            <person name="Abu-Threideh J."/>
            <person name="Stoneking T."/>
            <person name="Kalicki J."/>
            <person name="Graves T."/>
            <person name="Harmon G."/>
            <person name="Edwards J."/>
            <person name="Latreille P."/>
            <person name="Courtney L."/>
            <person name="Cloud J."/>
            <person name="Abbott A."/>
            <person name="Scott K."/>
            <person name="Johnson D."/>
            <person name="Minx P."/>
            <person name="Bentley D."/>
            <person name="Fulton B."/>
            <person name="Miller N."/>
            <person name="Greco T."/>
            <person name="Kemp K."/>
            <person name="Kramer J."/>
            <person name="Fulton L."/>
            <person name="Mardis E."/>
            <person name="Dante M."/>
            <person name="Pepin K."/>
            <person name="Hillier L."/>
            <person name="Nelson J."/>
            <person name="Spieth J."/>
            <person name="Ryan E."/>
            <person name="Andrews S."/>
            <person name="Geisel C."/>
            <person name="Layman D."/>
            <person name="Du H."/>
            <person name="Ali J."/>
            <person name="Berghoff A."/>
            <person name="Jones K."/>
            <person name="Drone K."/>
            <person name="Cotton M."/>
            <person name="Joshu C."/>
            <person name="Antonoiu B."/>
            <person name="Zidanic M."/>
            <person name="Strong C."/>
            <person name="Sun H."/>
            <person name="Lamar B."/>
            <person name="Yordan C."/>
            <person name="Ma P."/>
            <person name="Zhong J."/>
            <person name="Preston R."/>
            <person name="Vil D."/>
            <person name="Shekher M."/>
            <person name="Matero A."/>
            <person name="Shah R."/>
            <person name="Swaby I.K."/>
            <person name="O'Shaughnessy A."/>
            <person name="Rodriguez M."/>
            <person name="Hoffmann J."/>
            <person name="Till S."/>
            <person name="Granat S."/>
            <person name="Shohdy N."/>
            <person name="Hasegawa A."/>
            <person name="Hameed A."/>
            <person name="Lodhi M."/>
            <person name="Johnson A."/>
            <person name="Chen E."/>
            <person name="Marra M."/>
            <person name="Martienssen R."/>
            <person name="McCombie W.R."/>
        </authorList>
    </citation>
    <scope>NUCLEOTIDE SEQUENCE [LARGE SCALE GENOMIC DNA]</scope>
    <source>
        <strain evidence="18">cv. Columbia</strain>
    </source>
</reference>
<dbReference type="SMR" id="O23389"/>
<dbReference type="FunFam" id="1.10.630.10:FF:000019">
    <property type="entry name" value="Cytochrome P450 family protein"/>
    <property type="match status" value="1"/>
</dbReference>
<dbReference type="GO" id="GO:0016709">
    <property type="term" value="F:oxidoreductase activity, acting on paired donors, with incorporation or reduction of molecular oxygen, NAD(P)H as one donor, and incorporation of one atom of oxygen"/>
    <property type="evidence" value="ECO:0000318"/>
    <property type="project" value="GO_Central"/>
</dbReference>
<reference evidence="16" key="6">
    <citation type="submission" date="2016-05" db="EMBL/GenBank/DDBJ databases">
        <authorList>
            <person name="Krishnakumar V."/>
            <person name="Cheng C.-Y."/>
            <person name="Chan A.P."/>
            <person name="Schobel S."/>
            <person name="Kim M."/>
            <person name="Ferlanti E.S."/>
            <person name="Belyaeva I."/>
            <person name="Rosen B.D."/>
            <person name="Micklem G."/>
            <person name="Miller J.R."/>
            <person name="Vaughn M."/>
            <person name="Town C.D."/>
        </authorList>
    </citation>
    <scope>NUCLEOTIDE SEQUENCE</scope>
</reference>
<evidence type="ECO:0000313" key="17">
    <source>
        <dbReference type="EMBL" id="CAB10315.1"/>
    </source>
</evidence>
<dbReference type="TAIR" id="AT4G15360">
    <property type="gene designation" value="CYP705A3"/>
</dbReference>
<keyword evidence="9 12" id="KW-0408">Iron</keyword>
<gene>
    <name evidence="16 19" type="primary">CYP705A3</name>
    <name evidence="16" type="synonym">cytochrome P450</name>
    <name evidence="16" type="synonym">DL3725W</name>
    <name evidence="17" type="synonym">dl3725w</name>
    <name evidence="16" type="synonym">family 705</name>
    <name evidence="16" type="synonym">polypeptide 3</name>
    <name evidence="16" type="synonym">subfamily A</name>
    <name evidence="15 16" type="ordered locus">At4g15360</name>
    <name evidence="16" type="ORF">FCAALL.277</name>
</gene>
<feature type="binding site" description="axial binding residue" evidence="12">
    <location>
        <position position="451"/>
    </location>
    <ligand>
        <name>heme</name>
        <dbReference type="ChEBI" id="CHEBI:30413"/>
    </ligand>
    <ligandPart>
        <name>Fe</name>
        <dbReference type="ChEBI" id="CHEBI:18248"/>
    </ligandPart>
</feature>
<keyword evidence="8 13" id="KW-0560">Oxidoreductase</keyword>
<keyword evidence="10 13" id="KW-0503">Monooxygenase</keyword>
<dbReference type="STRING" id="3702.O23389"/>
<dbReference type="EMBL" id="AL161541">
    <property type="protein sequence ID" value="CAB78578.1"/>
    <property type="molecule type" value="Genomic_DNA"/>
</dbReference>
<dbReference type="InterPro" id="IPR001128">
    <property type="entry name" value="Cyt_P450"/>
</dbReference>
<dbReference type="GO" id="GO:0005506">
    <property type="term" value="F:iron ion binding"/>
    <property type="evidence" value="ECO:0007669"/>
    <property type="project" value="InterPro"/>
</dbReference>
<dbReference type="SUPFAM" id="SSF48264">
    <property type="entry name" value="Cytochrome P450"/>
    <property type="match status" value="1"/>
</dbReference>
<dbReference type="HOGENOM" id="CLU_001570_4_0_1"/>
<accession>O23389</accession>
<dbReference type="PIR" id="A71418">
    <property type="entry name" value="A71418"/>
</dbReference>
<dbReference type="FunCoup" id="O23389">
    <property type="interactions" value="208"/>
</dbReference>
<dbReference type="InterPro" id="IPR017972">
    <property type="entry name" value="Cyt_P450_CS"/>
</dbReference>
<dbReference type="Gene3D" id="1.10.630.10">
    <property type="entry name" value="Cytochrome P450"/>
    <property type="match status" value="1"/>
</dbReference>
<dbReference type="KEGG" id="ath:AT4G15360"/>
<evidence type="ECO:0000313" key="18">
    <source>
        <dbReference type="Proteomes" id="UP000006548"/>
    </source>
</evidence>
<dbReference type="PANTHER" id="PTHR24298:SF630">
    <property type="entry name" value="CYTOCHROME P450 705A1-RELATED"/>
    <property type="match status" value="1"/>
</dbReference>
<comment type="subcellular location">
    <subcellularLocation>
        <location evidence="2">Membrane</location>
        <topology evidence="2">Single-pass membrane protein</topology>
    </subcellularLocation>
</comment>
<evidence type="ECO:0000256" key="2">
    <source>
        <dbReference type="ARBA" id="ARBA00004167"/>
    </source>
</evidence>
<organism evidence="17">
    <name type="scientific">Arabidopsis thaliana</name>
    <name type="common">Mouse-ear cress</name>
    <dbReference type="NCBI Taxonomy" id="3702"/>
    <lineage>
        <taxon>Eukaryota</taxon>
        <taxon>Viridiplantae</taxon>
        <taxon>Streptophyta</taxon>
        <taxon>Embryophyta</taxon>
        <taxon>Tracheophyta</taxon>
        <taxon>Spermatophyta</taxon>
        <taxon>Magnoliopsida</taxon>
        <taxon>eudicotyledons</taxon>
        <taxon>Gunneridae</taxon>
        <taxon>Pentapetalae</taxon>
        <taxon>rosids</taxon>
        <taxon>malvids</taxon>
        <taxon>Brassicales</taxon>
        <taxon>Brassicaceae</taxon>
        <taxon>Camelineae</taxon>
        <taxon>Arabidopsis</taxon>
    </lineage>
</organism>
<dbReference type="EMBL" id="CP002687">
    <property type="protein sequence ID" value="AEE83588.1"/>
    <property type="molecule type" value="Genomic_DNA"/>
</dbReference>
<evidence type="ECO:0000256" key="3">
    <source>
        <dbReference type="ARBA" id="ARBA00010617"/>
    </source>
</evidence>
<feature type="transmembrane region" description="Helical" evidence="14">
    <location>
        <begin position="77"/>
        <end position="98"/>
    </location>
</feature>
<evidence type="ECO:0000256" key="8">
    <source>
        <dbReference type="ARBA" id="ARBA00023002"/>
    </source>
</evidence>
<dbReference type="OMA" id="AKLCFGD"/>
<dbReference type="EMBL" id="Z97338">
    <property type="protein sequence ID" value="CAB10315.1"/>
    <property type="molecule type" value="Genomic_DNA"/>
</dbReference>
<dbReference type="BioCyc" id="ARA:AT4G15360-MONOMER"/>
<evidence type="ECO:0007829" key="20">
    <source>
        <dbReference type="PeptideAtlas" id="O23389"/>
    </source>
</evidence>
<keyword evidence="20" id="KW-1267">Proteomics identification</keyword>
<dbReference type="InterPro" id="IPR036396">
    <property type="entry name" value="Cyt_P450_sf"/>
</dbReference>
<dbReference type="InterPro" id="IPR051103">
    <property type="entry name" value="Plant_metabolite_P450s"/>
</dbReference>
<reference evidence="17" key="1">
    <citation type="submission" date="1997-07" db="EMBL/GenBank/DDBJ databases">
        <authorList>
            <person name="Bevan M."/>
            <person name="Stiekema W."/>
            <person name="Murphy G."/>
            <person name="Wambutt R."/>
            <person name="Pohl T."/>
            <person name="Terryn N."/>
            <person name="Kreis M."/>
            <person name="Kavanagh T."/>
            <person name="Entian K.D."/>
            <person name="Rieger M."/>
            <person name="James R."/>
            <person name="Puigdomenech P."/>
            <person name="Hatzopoulos P."/>
            <person name="Obermaier B."/>
            <person name="Duesterhoft A."/>
            <person name="Jones J."/>
            <person name="Palme K."/>
            <person name="Ansorge W."/>
            <person name="Delseny M."/>
            <person name="Bancroft I."/>
            <person name="Mewes H.W."/>
            <person name="Schueller C."/>
            <person name="Chalwatzis N."/>
        </authorList>
    </citation>
    <scope>NUCLEOTIDE SEQUENCE</scope>
</reference>
<dbReference type="RefSeq" id="NP_193271.5">
    <property type="nucleotide sequence ID" value="NM_117624.6"/>
</dbReference>
<dbReference type="GeneID" id="827202"/>
<dbReference type="GO" id="GO:0016020">
    <property type="term" value="C:membrane"/>
    <property type="evidence" value="ECO:0000318"/>
    <property type="project" value="GO_Central"/>
</dbReference>
<reference evidence="18" key="7">
    <citation type="journal article" date="2017" name="Plant J.">
        <title>Araport11: a complete reannotation of the Arabidopsis thaliana reference genome.</title>
        <authorList>
            <person name="Cheng C.Y."/>
            <person name="Krishnakumar V."/>
            <person name="Chan A.P."/>
            <person name="Thibaud-Nissen F."/>
            <person name="Schobel S."/>
            <person name="Town C.D."/>
        </authorList>
    </citation>
    <scope>GENOME REANNOTATION</scope>
    <source>
        <strain evidence="18">cv. Columbia</strain>
    </source>
</reference>
<dbReference type="PROSITE" id="PS00086">
    <property type="entry name" value="CYTOCHROME_P450"/>
    <property type="match status" value="1"/>
</dbReference>
<keyword evidence="18" id="KW-1185">Reference proteome</keyword>
<evidence type="ECO:0000313" key="15">
    <source>
        <dbReference type="Araport" id="AT4G15360"/>
    </source>
</evidence>
<reference evidence="16" key="5">
    <citation type="submission" date="2011-02" db="EMBL/GenBank/DDBJ databases">
        <authorList>
            <consortium name="TAIR"/>
            <person name="Swarbreck D."/>
            <person name="Lamesch P."/>
            <person name="Wilks C."/>
            <person name="Huala E."/>
        </authorList>
    </citation>
    <scope>NUCLEOTIDE SEQUENCE</scope>
</reference>
<evidence type="ECO:0000256" key="14">
    <source>
        <dbReference type="SAM" id="Phobius"/>
    </source>
</evidence>
<evidence type="ECO:0000256" key="5">
    <source>
        <dbReference type="ARBA" id="ARBA00022692"/>
    </source>
</evidence>
<dbReference type="PRINTS" id="PR00463">
    <property type="entry name" value="EP450I"/>
</dbReference>
<keyword evidence="5 14" id="KW-0812">Transmembrane</keyword>
<comment type="cofactor">
    <cofactor evidence="1 12">
        <name>heme</name>
        <dbReference type="ChEBI" id="CHEBI:30413"/>
    </cofactor>
</comment>
<evidence type="ECO:0000256" key="7">
    <source>
        <dbReference type="ARBA" id="ARBA00022989"/>
    </source>
</evidence>
<feature type="transmembrane region" description="Helical" evidence="14">
    <location>
        <begin position="12"/>
        <end position="29"/>
    </location>
</feature>
<dbReference type="InterPro" id="IPR002401">
    <property type="entry name" value="Cyt_P450_E_grp-I"/>
</dbReference>
<keyword evidence="6 12" id="KW-0479">Metal-binding</keyword>
<dbReference type="CDD" id="cd20655">
    <property type="entry name" value="CYP93"/>
    <property type="match status" value="1"/>
</dbReference>
<evidence type="ECO:0000256" key="6">
    <source>
        <dbReference type="ARBA" id="ARBA00022723"/>
    </source>
</evidence>
<dbReference type="Pfam" id="PF00067">
    <property type="entry name" value="p450"/>
    <property type="match status" value="1"/>
</dbReference>
<keyword evidence="11 14" id="KW-0472">Membrane</keyword>
<evidence type="ECO:0000256" key="4">
    <source>
        <dbReference type="ARBA" id="ARBA00022617"/>
    </source>
</evidence>
<dbReference type="PRINTS" id="PR00385">
    <property type="entry name" value="P450"/>
</dbReference>
<evidence type="ECO:0000256" key="13">
    <source>
        <dbReference type="RuleBase" id="RU000461"/>
    </source>
</evidence>
<dbReference type="PANTHER" id="PTHR24298">
    <property type="entry name" value="FLAVONOID 3'-MONOOXYGENASE-RELATED"/>
    <property type="match status" value="1"/>
</dbReference>
<evidence type="ECO:0000256" key="1">
    <source>
        <dbReference type="ARBA" id="ARBA00001971"/>
    </source>
</evidence>
<evidence type="ECO:0000313" key="16">
    <source>
        <dbReference type="EMBL" id="AEE83588.1"/>
    </source>
</evidence>
<evidence type="ECO:0000256" key="9">
    <source>
        <dbReference type="ARBA" id="ARBA00023004"/>
    </source>
</evidence>